<name>A0A1G9A149_9BACL</name>
<gene>
    <name evidence="1" type="ORF">SAMN05216216_10145</name>
</gene>
<sequence>MLKNIHLRHSNPAFIKNKFIPVLAAERAVITIGAEYAAGELVEGDVGVAVVGGFEYAPRVEHFDKAAVIIAVRLHQVSETFIPIGAGCRCSDGSADCKSSVRGE</sequence>
<proteinExistence type="predicted"/>
<reference evidence="2" key="1">
    <citation type="submission" date="2016-10" db="EMBL/GenBank/DDBJ databases">
        <authorList>
            <person name="Varghese N."/>
            <person name="Submissions S."/>
        </authorList>
    </citation>
    <scope>NUCLEOTIDE SEQUENCE [LARGE SCALE GENOMIC DNA]</scope>
    <source>
        <strain evidence="2">CGMCC 1.8895</strain>
    </source>
</reference>
<accession>A0A1G9A149</accession>
<evidence type="ECO:0000313" key="2">
    <source>
        <dbReference type="Proteomes" id="UP000199008"/>
    </source>
</evidence>
<organism evidence="1 2">
    <name type="scientific">Lacicoccus qingdaonensis</name>
    <dbReference type="NCBI Taxonomy" id="576118"/>
    <lineage>
        <taxon>Bacteria</taxon>
        <taxon>Bacillati</taxon>
        <taxon>Bacillota</taxon>
        <taxon>Bacilli</taxon>
        <taxon>Bacillales</taxon>
        <taxon>Salinicoccaceae</taxon>
        <taxon>Lacicoccus</taxon>
    </lineage>
</organism>
<evidence type="ECO:0000313" key="1">
    <source>
        <dbReference type="EMBL" id="SDK20120.1"/>
    </source>
</evidence>
<dbReference type="EMBL" id="FNFY01000001">
    <property type="protein sequence ID" value="SDK20120.1"/>
    <property type="molecule type" value="Genomic_DNA"/>
</dbReference>
<dbReference type="Proteomes" id="UP000199008">
    <property type="component" value="Unassembled WGS sequence"/>
</dbReference>
<protein>
    <submittedName>
        <fullName evidence="1">Uncharacterized protein</fullName>
    </submittedName>
</protein>
<dbReference type="AlphaFoldDB" id="A0A1G9A149"/>
<keyword evidence="2" id="KW-1185">Reference proteome</keyword>